<proteinExistence type="predicted"/>
<evidence type="ECO:0000313" key="2">
    <source>
        <dbReference type="Proteomes" id="UP000032142"/>
    </source>
</evidence>
<dbReference type="Proteomes" id="UP000032142">
    <property type="component" value="Unassembled WGS sequence"/>
</dbReference>
<organism evidence="1 2">
    <name type="scientific">Gossypium arboreum</name>
    <name type="common">Tree cotton</name>
    <name type="synonym">Gossypium nanking</name>
    <dbReference type="NCBI Taxonomy" id="29729"/>
    <lineage>
        <taxon>Eukaryota</taxon>
        <taxon>Viridiplantae</taxon>
        <taxon>Streptophyta</taxon>
        <taxon>Embryophyta</taxon>
        <taxon>Tracheophyta</taxon>
        <taxon>Spermatophyta</taxon>
        <taxon>Magnoliopsida</taxon>
        <taxon>eudicotyledons</taxon>
        <taxon>Gunneridae</taxon>
        <taxon>Pentapetalae</taxon>
        <taxon>rosids</taxon>
        <taxon>malvids</taxon>
        <taxon>Malvales</taxon>
        <taxon>Malvaceae</taxon>
        <taxon>Malvoideae</taxon>
        <taxon>Gossypium</taxon>
    </lineage>
</organism>
<dbReference type="EMBL" id="KN428263">
    <property type="protein sequence ID" value="KHG24290.1"/>
    <property type="molecule type" value="Genomic_DNA"/>
</dbReference>
<sequence length="27" mass="3174">MPWQNRAYILTCPHSHKTCPCARLCEN</sequence>
<evidence type="ECO:0000313" key="1">
    <source>
        <dbReference type="EMBL" id="KHG24290.1"/>
    </source>
</evidence>
<name>A0A0B0PH63_GOSAR</name>
<reference evidence="2" key="1">
    <citation type="submission" date="2014-09" db="EMBL/GenBank/DDBJ databases">
        <authorList>
            <person name="Mudge J."/>
            <person name="Ramaraj T."/>
            <person name="Lindquist I.E."/>
            <person name="Bharti A.K."/>
            <person name="Sundararajan A."/>
            <person name="Cameron C.T."/>
            <person name="Woodward J.E."/>
            <person name="May G.D."/>
            <person name="Brubaker C."/>
            <person name="Broadhvest J."/>
            <person name="Wilkins T.A."/>
        </authorList>
    </citation>
    <scope>NUCLEOTIDE SEQUENCE</scope>
    <source>
        <strain evidence="2">cv. AKA8401</strain>
    </source>
</reference>
<dbReference type="AlphaFoldDB" id="A0A0B0PH63"/>
<gene>
    <name evidence="1" type="ORF">F383_02682</name>
</gene>
<accession>A0A0B0PH63</accession>
<protein>
    <submittedName>
        <fullName evidence="1">Uncharacterized protein</fullName>
    </submittedName>
</protein>
<keyword evidence="2" id="KW-1185">Reference proteome</keyword>